<comment type="subcellular location">
    <subcellularLocation>
        <location evidence="1">Endomembrane system</location>
        <topology evidence="1">Multi-pass membrane protein</topology>
    </subcellularLocation>
</comment>
<dbReference type="Proteomes" id="UP000651728">
    <property type="component" value="Unassembled WGS sequence"/>
</dbReference>
<evidence type="ECO:0000313" key="8">
    <source>
        <dbReference type="Proteomes" id="UP000651728"/>
    </source>
</evidence>
<evidence type="ECO:0000259" key="6">
    <source>
        <dbReference type="Pfam" id="PF06803"/>
    </source>
</evidence>
<evidence type="ECO:0000256" key="2">
    <source>
        <dbReference type="ARBA" id="ARBA00022692"/>
    </source>
</evidence>
<dbReference type="RefSeq" id="WP_204286496.1">
    <property type="nucleotide sequence ID" value="NZ_BAABEJ010000007.1"/>
</dbReference>
<dbReference type="EMBL" id="BOOB01000026">
    <property type="protein sequence ID" value="GIH33509.1"/>
    <property type="molecule type" value="Genomic_DNA"/>
</dbReference>
<gene>
    <name evidence="7" type="ORF">Mam01_36730</name>
</gene>
<evidence type="ECO:0000256" key="3">
    <source>
        <dbReference type="ARBA" id="ARBA00022989"/>
    </source>
</evidence>
<keyword evidence="2" id="KW-0812">Transmembrane</keyword>
<protein>
    <recommendedName>
        <fullName evidence="6">DUF1232 domain-containing protein</fullName>
    </recommendedName>
</protein>
<dbReference type="InterPro" id="IPR010652">
    <property type="entry name" value="DUF1232"/>
</dbReference>
<comment type="caution">
    <text evidence="7">The sequence shown here is derived from an EMBL/GenBank/DDBJ whole genome shotgun (WGS) entry which is preliminary data.</text>
</comment>
<feature type="domain" description="DUF1232" evidence="6">
    <location>
        <begin position="52"/>
        <end position="87"/>
    </location>
</feature>
<evidence type="ECO:0000256" key="4">
    <source>
        <dbReference type="ARBA" id="ARBA00023136"/>
    </source>
</evidence>
<keyword evidence="4" id="KW-0472">Membrane</keyword>
<evidence type="ECO:0000256" key="5">
    <source>
        <dbReference type="SAM" id="MobiDB-lite"/>
    </source>
</evidence>
<evidence type="ECO:0000313" key="7">
    <source>
        <dbReference type="EMBL" id="GIH33509.1"/>
    </source>
</evidence>
<feature type="region of interest" description="Disordered" evidence="5">
    <location>
        <begin position="110"/>
        <end position="131"/>
    </location>
</feature>
<dbReference type="Pfam" id="PF06803">
    <property type="entry name" value="DUF1232"/>
    <property type="match status" value="1"/>
</dbReference>
<accession>A0ABQ4FFA7</accession>
<keyword evidence="8" id="KW-1185">Reference proteome</keyword>
<evidence type="ECO:0000256" key="1">
    <source>
        <dbReference type="ARBA" id="ARBA00004127"/>
    </source>
</evidence>
<keyword evidence="3" id="KW-1133">Transmembrane helix</keyword>
<organism evidence="7 8">
    <name type="scientific">Microbispora amethystogenes</name>
    <dbReference type="NCBI Taxonomy" id="1427754"/>
    <lineage>
        <taxon>Bacteria</taxon>
        <taxon>Bacillati</taxon>
        <taxon>Actinomycetota</taxon>
        <taxon>Actinomycetes</taxon>
        <taxon>Streptosporangiales</taxon>
        <taxon>Streptosporangiaceae</taxon>
        <taxon>Microbispora</taxon>
    </lineage>
</organism>
<sequence>MVKAGRAAATWRAYREVSRPGSPGVGARLKAVPRMIRAAVKGEYHGLTKGKLAMLGMAVAYIVSPIDVVPDFLLGIGIVDDFGVLLWLATALLGESGQFVDWENGARSVHTGPAHTGSAHTGSVHKGRARR</sequence>
<proteinExistence type="predicted"/>
<reference evidence="7 8" key="1">
    <citation type="submission" date="2021-01" db="EMBL/GenBank/DDBJ databases">
        <title>Whole genome shotgun sequence of Microbispora amethystogenes NBRC 101907.</title>
        <authorList>
            <person name="Komaki H."/>
            <person name="Tamura T."/>
        </authorList>
    </citation>
    <scope>NUCLEOTIDE SEQUENCE [LARGE SCALE GENOMIC DNA]</scope>
    <source>
        <strain evidence="7 8">NBRC 101907</strain>
    </source>
</reference>
<name>A0ABQ4FFA7_9ACTN</name>